<reference evidence="6" key="1">
    <citation type="submission" date="2018-05" db="EMBL/GenBank/DDBJ databases">
        <title>Zavarzinia sp. HR-AS.</title>
        <authorList>
            <person name="Lee Y."/>
            <person name="Jeon C.O."/>
        </authorList>
    </citation>
    <scope>NUCLEOTIDE SEQUENCE [LARGE SCALE GENOMIC DNA]</scope>
    <source>
        <strain evidence="6">DSM 1231</strain>
    </source>
</reference>
<dbReference type="Gene3D" id="1.25.40.10">
    <property type="entry name" value="Tetratricopeptide repeat domain"/>
    <property type="match status" value="2"/>
</dbReference>
<feature type="chain" id="PRO_5016399246" evidence="4">
    <location>
        <begin position="27"/>
        <end position="246"/>
    </location>
</feature>
<dbReference type="SMART" id="SM00028">
    <property type="entry name" value="TPR"/>
    <property type="match status" value="4"/>
</dbReference>
<dbReference type="AlphaFoldDB" id="A0A317E7B4"/>
<gene>
    <name evidence="5" type="ORF">DKG75_09140</name>
</gene>
<accession>A0A317E7B4</accession>
<dbReference type="InterPro" id="IPR050498">
    <property type="entry name" value="Ycf3"/>
</dbReference>
<name>A0A317E7B4_9PROT</name>
<dbReference type="PANTHER" id="PTHR44858:SF1">
    <property type="entry name" value="UDP-N-ACETYLGLUCOSAMINE--PEPTIDE N-ACETYLGLUCOSAMINYLTRANSFERASE SPINDLY-RELATED"/>
    <property type="match status" value="1"/>
</dbReference>
<dbReference type="RefSeq" id="WP_109920771.1">
    <property type="nucleotide sequence ID" value="NZ_QGLF01000002.1"/>
</dbReference>
<keyword evidence="4" id="KW-0732">Signal</keyword>
<evidence type="ECO:0000313" key="6">
    <source>
        <dbReference type="Proteomes" id="UP000246077"/>
    </source>
</evidence>
<feature type="repeat" description="TPR" evidence="3">
    <location>
        <begin position="94"/>
        <end position="127"/>
    </location>
</feature>
<dbReference type="PROSITE" id="PS50005">
    <property type="entry name" value="TPR"/>
    <property type="match status" value="1"/>
</dbReference>
<evidence type="ECO:0000256" key="2">
    <source>
        <dbReference type="ARBA" id="ARBA00022803"/>
    </source>
</evidence>
<evidence type="ECO:0000256" key="3">
    <source>
        <dbReference type="PROSITE-ProRule" id="PRU00339"/>
    </source>
</evidence>
<dbReference type="EMBL" id="QGLF01000002">
    <property type="protein sequence ID" value="PWR22126.1"/>
    <property type="molecule type" value="Genomic_DNA"/>
</dbReference>
<dbReference type="SUPFAM" id="SSF48452">
    <property type="entry name" value="TPR-like"/>
    <property type="match status" value="1"/>
</dbReference>
<dbReference type="InterPro" id="IPR011990">
    <property type="entry name" value="TPR-like_helical_dom_sf"/>
</dbReference>
<evidence type="ECO:0000313" key="5">
    <source>
        <dbReference type="EMBL" id="PWR22126.1"/>
    </source>
</evidence>
<dbReference type="Proteomes" id="UP000246077">
    <property type="component" value="Unassembled WGS sequence"/>
</dbReference>
<dbReference type="InterPro" id="IPR019734">
    <property type="entry name" value="TPR_rpt"/>
</dbReference>
<proteinExistence type="predicted"/>
<dbReference type="OrthoDB" id="8480494at2"/>
<dbReference type="PANTHER" id="PTHR44858">
    <property type="entry name" value="TETRATRICOPEPTIDE REPEAT PROTEIN 6"/>
    <property type="match status" value="1"/>
</dbReference>
<organism evidence="5 6">
    <name type="scientific">Zavarzinia compransoris</name>
    <dbReference type="NCBI Taxonomy" id="1264899"/>
    <lineage>
        <taxon>Bacteria</taxon>
        <taxon>Pseudomonadati</taxon>
        <taxon>Pseudomonadota</taxon>
        <taxon>Alphaproteobacteria</taxon>
        <taxon>Rhodospirillales</taxon>
        <taxon>Zavarziniaceae</taxon>
        <taxon>Zavarzinia</taxon>
    </lineage>
</organism>
<keyword evidence="1" id="KW-0677">Repeat</keyword>
<dbReference type="Pfam" id="PF13432">
    <property type="entry name" value="TPR_16"/>
    <property type="match status" value="2"/>
</dbReference>
<comment type="caution">
    <text evidence="5">The sequence shown here is derived from an EMBL/GenBank/DDBJ whole genome shotgun (WGS) entry which is preliminary data.</text>
</comment>
<keyword evidence="6" id="KW-1185">Reference proteome</keyword>
<keyword evidence="2 3" id="KW-0802">TPR repeat</keyword>
<protein>
    <submittedName>
        <fullName evidence="5">Uncharacterized protein</fullName>
    </submittedName>
</protein>
<sequence length="246" mass="25788">MPPLKQATAALALGLAVGFAALPARALTYGECVDLVSRAPADGFNAALAWTKRSDDPAAQHCAVLAEVALKRYGAAGERLSRLIDQMTDPREAAALLGQLGNIRLLDNKPDLALKAFDRALRNTPNDADLLADRARARAALNDWPRAAADLDAAVQLRGDDRELQLLFATALREAGKLAEAKGAIAKALQLAPGDPAALLERGRIRLLDGDRKGAAADWKEAAAKAPAGPIRDAAAASLKALDKAK</sequence>
<feature type="signal peptide" evidence="4">
    <location>
        <begin position="1"/>
        <end position="26"/>
    </location>
</feature>
<evidence type="ECO:0000256" key="4">
    <source>
        <dbReference type="SAM" id="SignalP"/>
    </source>
</evidence>
<evidence type="ECO:0000256" key="1">
    <source>
        <dbReference type="ARBA" id="ARBA00022737"/>
    </source>
</evidence>